<dbReference type="EMBL" id="AP019810">
    <property type="protein sequence ID" value="BBM14763.1"/>
    <property type="molecule type" value="Genomic_DNA"/>
</dbReference>
<protein>
    <submittedName>
        <fullName evidence="4">Uncharacterized protein</fullName>
    </submittedName>
</protein>
<evidence type="ECO:0000313" key="7">
    <source>
        <dbReference type="Proteomes" id="UP000557857"/>
    </source>
</evidence>
<dbReference type="Proteomes" id="UP000189299">
    <property type="component" value="Unassembled WGS sequence"/>
</dbReference>
<feature type="transmembrane region" description="Helical" evidence="1">
    <location>
        <begin position="7"/>
        <end position="28"/>
    </location>
</feature>
<dbReference type="Proteomes" id="UP000557857">
    <property type="component" value="Unassembled WGS sequence"/>
</dbReference>
<proteinExistence type="predicted"/>
<evidence type="ECO:0000313" key="3">
    <source>
        <dbReference type="EMBL" id="NMP59028.1"/>
    </source>
</evidence>
<evidence type="ECO:0000313" key="2">
    <source>
        <dbReference type="EMBL" id="BBM14763.1"/>
    </source>
</evidence>
<keyword evidence="1" id="KW-1133">Transmembrane helix</keyword>
<evidence type="ECO:0000313" key="4">
    <source>
        <dbReference type="EMBL" id="ONN40700.1"/>
    </source>
</evidence>
<accession>A0A1V2UBY9</accession>
<feature type="transmembrane region" description="Helical" evidence="1">
    <location>
        <begin position="34"/>
        <end position="55"/>
    </location>
</feature>
<dbReference type="Proteomes" id="UP000509460">
    <property type="component" value="Chromosome"/>
</dbReference>
<dbReference type="EMBL" id="JABCAG010000034">
    <property type="protein sequence ID" value="NMP59028.1"/>
    <property type="molecule type" value="Genomic_DNA"/>
</dbReference>
<sequence length="65" mass="7520">MQKRNTFQTIILLVVGFVVASFVLNLFVGVISGLLWLGIKLLIPVAIAIWLVRWITRTTQQRKYY</sequence>
<dbReference type="RefSeq" id="WP_010734544.1">
    <property type="nucleotide sequence ID" value="NZ_AP019810.1"/>
</dbReference>
<evidence type="ECO:0000313" key="6">
    <source>
        <dbReference type="Proteomes" id="UP000509460"/>
    </source>
</evidence>
<keyword evidence="1" id="KW-0812">Transmembrane</keyword>
<evidence type="ECO:0000313" key="5">
    <source>
        <dbReference type="Proteomes" id="UP000189299"/>
    </source>
</evidence>
<dbReference type="OrthoDB" id="2193422at2"/>
<dbReference type="AlphaFoldDB" id="A0A1V2UBY9"/>
<reference evidence="4 5" key="1">
    <citation type="submission" date="2016-12" db="EMBL/GenBank/DDBJ databases">
        <authorList>
            <person name="Song W.-J."/>
            <person name="Kurnit D.M."/>
        </authorList>
    </citation>
    <scope>NUCLEOTIDE SEQUENCE [LARGE SCALE GENOMIC DNA]</scope>
    <source>
        <strain evidence="4 5">CGB1038-1_S1</strain>
    </source>
</reference>
<name>A0A1V2UBY9_ENTMU</name>
<gene>
    <name evidence="4" type="ORF">BTN92_14640</name>
    <name evidence="2" type="ORF">EM151A_1571</name>
    <name evidence="3" type="ORF">HI921_11255</name>
</gene>
<reference evidence="2 6" key="2">
    <citation type="submission" date="2019-07" db="EMBL/GenBank/DDBJ databases">
        <title>antibiotic susceptibility of plant-derived lactic acid bacteria.</title>
        <authorList>
            <person name="Sugiyama M."/>
            <person name="Noda M."/>
        </authorList>
    </citation>
    <scope>NUCLEOTIDE SEQUENCE [LARGE SCALE GENOMIC DNA]</scope>
    <source>
        <strain evidence="2 6">15-1A</strain>
    </source>
</reference>
<organism evidence="4 5">
    <name type="scientific">Enterococcus mundtii</name>
    <dbReference type="NCBI Taxonomy" id="53346"/>
    <lineage>
        <taxon>Bacteria</taxon>
        <taxon>Bacillati</taxon>
        <taxon>Bacillota</taxon>
        <taxon>Bacilli</taxon>
        <taxon>Lactobacillales</taxon>
        <taxon>Enterococcaceae</taxon>
        <taxon>Enterococcus</taxon>
    </lineage>
</organism>
<reference evidence="3 7" key="3">
    <citation type="submission" date="2020-04" db="EMBL/GenBank/DDBJ databases">
        <authorList>
            <person name="Abaymova A."/>
            <person name="Teymurazov M."/>
            <person name="Tazyna O."/>
            <person name="Chatushin Y."/>
            <person name="Svetoch E."/>
            <person name="Pereligyn V."/>
            <person name="Pohylenko V."/>
            <person name="Platonov M."/>
            <person name="Kartsev N."/>
            <person name="Skryabin Y."/>
            <person name="Sizova A."/>
            <person name="Solomentsev V."/>
            <person name="Kislichkina A."/>
            <person name="Bogun A."/>
        </authorList>
    </citation>
    <scope>NUCLEOTIDE SEQUENCE [LARGE SCALE GENOMIC DNA]</scope>
    <source>
        <strain evidence="3">SCPM-O-B-8398</strain>
        <strain evidence="7">SCPM-O-B-8398 (E28)</strain>
    </source>
</reference>
<keyword evidence="1" id="KW-0472">Membrane</keyword>
<evidence type="ECO:0000256" key="1">
    <source>
        <dbReference type="SAM" id="Phobius"/>
    </source>
</evidence>
<dbReference type="EMBL" id="MSTR01000019">
    <property type="protein sequence ID" value="ONN40700.1"/>
    <property type="molecule type" value="Genomic_DNA"/>
</dbReference>